<dbReference type="PANTHER" id="PTHR36432">
    <property type="match status" value="1"/>
</dbReference>
<dbReference type="InterPro" id="IPR007159">
    <property type="entry name" value="SpoVT-AbrB_dom"/>
</dbReference>
<dbReference type="EMBL" id="PISD01000046">
    <property type="protein sequence ID" value="PKG27285.1"/>
    <property type="molecule type" value="Genomic_DNA"/>
</dbReference>
<keyword evidence="1" id="KW-0238">DNA-binding</keyword>
<dbReference type="PANTHER" id="PTHR36432:SF4">
    <property type="entry name" value="TRANSITION STATE REGULATOR ABH-RELATED"/>
    <property type="match status" value="1"/>
</dbReference>
<keyword evidence="4" id="KW-1185">Reference proteome</keyword>
<dbReference type="Gene3D" id="2.10.260.10">
    <property type="match status" value="1"/>
</dbReference>
<gene>
    <name evidence="3" type="ORF">CWS20_19165</name>
</gene>
<sequence>MKSTGIVRKVDELGRIVIPKELRRTQEIAEGDPLEIFVEDTKIILKKYESYKACMITGEILSDNLTLADGKIVLSKEAAQHLLEDIEAYIKAEEK</sequence>
<dbReference type="GO" id="GO:0003677">
    <property type="term" value="F:DNA binding"/>
    <property type="evidence" value="ECO:0007669"/>
    <property type="project" value="UniProtKB-UniRule"/>
</dbReference>
<evidence type="ECO:0000256" key="1">
    <source>
        <dbReference type="PROSITE-ProRule" id="PRU01076"/>
    </source>
</evidence>
<dbReference type="SUPFAM" id="SSF89447">
    <property type="entry name" value="AbrB/MazE/MraZ-like"/>
    <property type="match status" value="1"/>
</dbReference>
<dbReference type="NCBIfam" id="TIGR01439">
    <property type="entry name" value="lp_hng_hel_AbrB"/>
    <property type="match status" value="1"/>
</dbReference>
<dbReference type="InterPro" id="IPR037914">
    <property type="entry name" value="SpoVT-AbrB_sf"/>
</dbReference>
<dbReference type="Proteomes" id="UP000233343">
    <property type="component" value="Unassembled WGS sequence"/>
</dbReference>
<proteinExistence type="predicted"/>
<dbReference type="Pfam" id="PF18277">
    <property type="entry name" value="AbrB_C"/>
    <property type="match status" value="1"/>
</dbReference>
<protein>
    <submittedName>
        <fullName evidence="3">AbrB family transcriptional regulator</fullName>
    </submittedName>
</protein>
<evidence type="ECO:0000259" key="2">
    <source>
        <dbReference type="PROSITE" id="PS51740"/>
    </source>
</evidence>
<dbReference type="AlphaFoldDB" id="A0A2N0ZCR5"/>
<dbReference type="SMART" id="SM00966">
    <property type="entry name" value="SpoVT_AbrB"/>
    <property type="match status" value="1"/>
</dbReference>
<reference evidence="3 4" key="1">
    <citation type="journal article" date="2010" name="Int. J. Syst. Evol. Microbiol.">
        <title>Bacillus horneckiae sp. nov., isolated from a spacecraft-assembly clean room.</title>
        <authorList>
            <person name="Vaishampayan P."/>
            <person name="Probst A."/>
            <person name="Krishnamurthi S."/>
            <person name="Ghosh S."/>
            <person name="Osman S."/>
            <person name="McDowall A."/>
            <person name="Ruckmani A."/>
            <person name="Mayilraj S."/>
            <person name="Venkateswaran K."/>
        </authorList>
    </citation>
    <scope>NUCLEOTIDE SEQUENCE [LARGE SCALE GENOMIC DNA]</scope>
    <source>
        <strain evidence="4">1PO1SC</strain>
    </source>
</reference>
<dbReference type="Pfam" id="PF04014">
    <property type="entry name" value="MazE_antitoxin"/>
    <property type="match status" value="1"/>
</dbReference>
<name>A0A2N0ZCR5_9BACI</name>
<organism evidence="3 4">
    <name type="scientific">Cytobacillus horneckiae</name>
    <dbReference type="NCBI Taxonomy" id="549687"/>
    <lineage>
        <taxon>Bacteria</taxon>
        <taxon>Bacillati</taxon>
        <taxon>Bacillota</taxon>
        <taxon>Bacilli</taxon>
        <taxon>Bacillales</taxon>
        <taxon>Bacillaceae</taxon>
        <taxon>Cytobacillus</taxon>
    </lineage>
</organism>
<evidence type="ECO:0000313" key="3">
    <source>
        <dbReference type="EMBL" id="PKG27285.1"/>
    </source>
</evidence>
<accession>A0A2N0ZCR5</accession>
<comment type="caution">
    <text evidence="3">The sequence shown here is derived from an EMBL/GenBank/DDBJ whole genome shotgun (WGS) entry which is preliminary data.</text>
</comment>
<feature type="domain" description="SpoVT-AbrB" evidence="2">
    <location>
        <begin position="5"/>
        <end position="50"/>
    </location>
</feature>
<evidence type="ECO:0000313" key="4">
    <source>
        <dbReference type="Proteomes" id="UP000233343"/>
    </source>
</evidence>
<dbReference type="PROSITE" id="PS51740">
    <property type="entry name" value="SPOVT_ABRB"/>
    <property type="match status" value="1"/>
</dbReference>
<dbReference type="InterPro" id="IPR040678">
    <property type="entry name" value="AbrB_C"/>
</dbReference>
<dbReference type="InterPro" id="IPR052731">
    <property type="entry name" value="B_subtilis_Trans_State_Reg"/>
</dbReference>
<dbReference type="RefSeq" id="WP_066200491.1">
    <property type="nucleotide sequence ID" value="NZ_CP194732.1"/>
</dbReference>